<proteinExistence type="predicted"/>
<dbReference type="Ensembl" id="ENSMUST00000177069.8">
    <property type="protein sequence ID" value="ENSMUSP00000135064.2"/>
    <property type="gene ID" value="ENSMUSG00000055817.19"/>
</dbReference>
<dbReference type="MGI" id="MGI:2151172">
    <property type="gene designation" value="Mta3"/>
</dbReference>
<dbReference type="AGR" id="MGI:2151172"/>
<accession>H3BJP3</accession>
<protein>
    <submittedName>
        <fullName evidence="1">Metastasis associated 3</fullName>
    </submittedName>
</protein>
<dbReference type="GeneTree" id="ENSGT01030000234573"/>
<dbReference type="Bgee" id="ENSMUSG00000055817">
    <property type="expression patterns" value="Expressed in placenta labyrinth and 254 other cell types or tissues"/>
</dbReference>
<keyword evidence="3" id="KW-1185">Reference proteome</keyword>
<evidence type="ECO:0000313" key="1">
    <source>
        <dbReference type="Ensembl" id="ENSMUSP00000135064.2"/>
    </source>
</evidence>
<sequence length="40" mass="4618">MAANMYRVGDCKWQCGSKSRLLLQKTGHLQHAYHARRQAC</sequence>
<gene>
    <name evidence="1 2" type="primary">Mta3</name>
</gene>
<reference evidence="1" key="3">
    <citation type="submission" date="2025-08" db="UniProtKB">
        <authorList>
            <consortium name="Ensembl"/>
        </authorList>
    </citation>
    <scope>IDENTIFICATION</scope>
    <source>
        <strain evidence="1">C57BL/6J</strain>
    </source>
</reference>
<evidence type="ECO:0000313" key="3">
    <source>
        <dbReference type="Proteomes" id="UP000000589"/>
    </source>
</evidence>
<evidence type="ECO:0000313" key="2">
    <source>
        <dbReference type="MGI" id="MGI:2151172"/>
    </source>
</evidence>
<reference evidence="1 3" key="2">
    <citation type="journal article" date="2011" name="PLoS Biol.">
        <title>Modernizing reference genome assemblies.</title>
        <authorList>
            <person name="Church D.M."/>
            <person name="Schneider V.A."/>
            <person name="Graves T."/>
            <person name="Auger K."/>
            <person name="Cunningham F."/>
            <person name="Bouk N."/>
            <person name="Chen H.C."/>
            <person name="Agarwala R."/>
            <person name="McLaren W.M."/>
            <person name="Ritchie G.R."/>
            <person name="Albracht D."/>
            <person name="Kremitzki M."/>
            <person name="Rock S."/>
            <person name="Kotkiewicz H."/>
            <person name="Kremitzki C."/>
            <person name="Wollam A."/>
            <person name="Trani L."/>
            <person name="Fulton L."/>
            <person name="Fulton R."/>
            <person name="Matthews L."/>
            <person name="Whitehead S."/>
            <person name="Chow W."/>
            <person name="Torrance J."/>
            <person name="Dunn M."/>
            <person name="Harden G."/>
            <person name="Threadgold G."/>
            <person name="Wood J."/>
            <person name="Collins J."/>
            <person name="Heath P."/>
            <person name="Griffiths G."/>
            <person name="Pelan S."/>
            <person name="Grafham D."/>
            <person name="Eichler E.E."/>
            <person name="Weinstock G."/>
            <person name="Mardis E.R."/>
            <person name="Wilson R.K."/>
            <person name="Howe K."/>
            <person name="Flicek P."/>
            <person name="Hubbard T."/>
        </authorList>
    </citation>
    <scope>NUCLEOTIDE SEQUENCE [LARGE SCALE GENOMIC DNA]</scope>
    <source>
        <strain evidence="1 3">C57BL/6J</strain>
    </source>
</reference>
<dbReference type="Proteomes" id="UP000000589">
    <property type="component" value="Chromosome 17"/>
</dbReference>
<dbReference type="Antibodypedia" id="29760">
    <property type="antibodies" value="274 antibodies from 28 providers"/>
</dbReference>
<organism evidence="1 3">
    <name type="scientific">Mus musculus</name>
    <name type="common">Mouse</name>
    <dbReference type="NCBI Taxonomy" id="10090"/>
    <lineage>
        <taxon>Eukaryota</taxon>
        <taxon>Metazoa</taxon>
        <taxon>Chordata</taxon>
        <taxon>Craniata</taxon>
        <taxon>Vertebrata</taxon>
        <taxon>Euteleostomi</taxon>
        <taxon>Mammalia</taxon>
        <taxon>Eutheria</taxon>
        <taxon>Euarchontoglires</taxon>
        <taxon>Glires</taxon>
        <taxon>Rodentia</taxon>
        <taxon>Myomorpha</taxon>
        <taxon>Muroidea</taxon>
        <taxon>Muridae</taxon>
        <taxon>Murinae</taxon>
        <taxon>Mus</taxon>
        <taxon>Mus</taxon>
    </lineage>
</organism>
<reference evidence="1" key="4">
    <citation type="submission" date="2025-09" db="UniProtKB">
        <authorList>
            <consortium name="Ensembl"/>
        </authorList>
    </citation>
    <scope>IDENTIFICATION</scope>
    <source>
        <strain evidence="1">C57BL/6J</strain>
    </source>
</reference>
<dbReference type="HOGENOM" id="CLU_3299187_0_0_1"/>
<dbReference type="AlphaFoldDB" id="H3BJP3"/>
<dbReference type="ExpressionAtlas" id="H3BJP3">
    <property type="expression patterns" value="baseline and differential"/>
</dbReference>
<reference evidence="1 3" key="1">
    <citation type="journal article" date="2009" name="PLoS Biol.">
        <title>Lineage-specific biology revealed by a finished genome assembly of the mouse.</title>
        <authorList>
            <consortium name="Mouse Genome Sequencing Consortium"/>
            <person name="Church D.M."/>
            <person name="Goodstadt L."/>
            <person name="Hillier L.W."/>
            <person name="Zody M.C."/>
            <person name="Goldstein S."/>
            <person name="She X."/>
            <person name="Bult C.J."/>
            <person name="Agarwala R."/>
            <person name="Cherry J.L."/>
            <person name="DiCuccio M."/>
            <person name="Hlavina W."/>
            <person name="Kapustin Y."/>
            <person name="Meric P."/>
            <person name="Maglott D."/>
            <person name="Birtle Z."/>
            <person name="Marques A.C."/>
            <person name="Graves T."/>
            <person name="Zhou S."/>
            <person name="Teague B."/>
            <person name="Potamousis K."/>
            <person name="Churas C."/>
            <person name="Place M."/>
            <person name="Herschleb J."/>
            <person name="Runnheim R."/>
            <person name="Forrest D."/>
            <person name="Amos-Landgraf J."/>
            <person name="Schwartz D.C."/>
            <person name="Cheng Z."/>
            <person name="Lindblad-Toh K."/>
            <person name="Eichler E.E."/>
            <person name="Ponting C.P."/>
        </authorList>
    </citation>
    <scope>NUCLEOTIDE SEQUENCE [LARGE SCALE GENOMIC DNA]</scope>
    <source>
        <strain evidence="1 3">C57BL/6J</strain>
    </source>
</reference>
<dbReference type="VEuPathDB" id="HostDB:ENSMUSG00000055817"/>
<name>H3BJP3_MOUSE</name>